<evidence type="ECO:0008006" key="10">
    <source>
        <dbReference type="Google" id="ProtNLM"/>
    </source>
</evidence>
<dbReference type="PANTHER" id="PTHR11132">
    <property type="entry name" value="SOLUTE CARRIER FAMILY 35"/>
    <property type="match status" value="1"/>
</dbReference>
<feature type="transmembrane region" description="Helical" evidence="6">
    <location>
        <begin position="278"/>
        <end position="297"/>
    </location>
</feature>
<keyword evidence="7" id="KW-0732">Signal</keyword>
<comment type="subcellular location">
    <subcellularLocation>
        <location evidence="1">Membrane</location>
        <topology evidence="1">Multi-pass membrane protein</topology>
    </subcellularLocation>
</comment>
<feature type="transmembrane region" description="Helical" evidence="6">
    <location>
        <begin position="178"/>
        <end position="205"/>
    </location>
</feature>
<keyword evidence="4 6" id="KW-0472">Membrane</keyword>
<evidence type="ECO:0000256" key="1">
    <source>
        <dbReference type="ARBA" id="ARBA00004141"/>
    </source>
</evidence>
<evidence type="ECO:0000256" key="2">
    <source>
        <dbReference type="ARBA" id="ARBA00022692"/>
    </source>
</evidence>
<feature type="compositionally biased region" description="Basic and acidic residues" evidence="5">
    <location>
        <begin position="574"/>
        <end position="587"/>
    </location>
</feature>
<accession>A0ABN9QY70</accession>
<feature type="region of interest" description="Disordered" evidence="5">
    <location>
        <begin position="605"/>
        <end position="625"/>
    </location>
</feature>
<evidence type="ECO:0000256" key="4">
    <source>
        <dbReference type="ARBA" id="ARBA00023136"/>
    </source>
</evidence>
<evidence type="ECO:0000256" key="6">
    <source>
        <dbReference type="SAM" id="Phobius"/>
    </source>
</evidence>
<feature type="compositionally biased region" description="Gly residues" evidence="5">
    <location>
        <begin position="610"/>
        <end position="625"/>
    </location>
</feature>
<name>A0ABN9QY70_9DINO</name>
<feature type="compositionally biased region" description="Polar residues" evidence="5">
    <location>
        <begin position="561"/>
        <end position="572"/>
    </location>
</feature>
<feature type="transmembrane region" description="Helical" evidence="6">
    <location>
        <begin position="351"/>
        <end position="370"/>
    </location>
</feature>
<feature type="transmembrane region" description="Helical" evidence="6">
    <location>
        <begin position="396"/>
        <end position="418"/>
    </location>
</feature>
<dbReference type="InterPro" id="IPR050186">
    <property type="entry name" value="TPT_transporter"/>
</dbReference>
<feature type="transmembrane region" description="Helical" evidence="6">
    <location>
        <begin position="114"/>
        <end position="133"/>
    </location>
</feature>
<evidence type="ECO:0000256" key="3">
    <source>
        <dbReference type="ARBA" id="ARBA00022989"/>
    </source>
</evidence>
<proteinExistence type="predicted"/>
<evidence type="ECO:0000313" key="9">
    <source>
        <dbReference type="Proteomes" id="UP001189429"/>
    </source>
</evidence>
<reference evidence="8" key="1">
    <citation type="submission" date="2023-10" db="EMBL/GenBank/DDBJ databases">
        <authorList>
            <person name="Chen Y."/>
            <person name="Shah S."/>
            <person name="Dougan E. K."/>
            <person name="Thang M."/>
            <person name="Chan C."/>
        </authorList>
    </citation>
    <scope>NUCLEOTIDE SEQUENCE [LARGE SCALE GENOMIC DNA]</scope>
</reference>
<keyword evidence="9" id="KW-1185">Reference proteome</keyword>
<feature type="region of interest" description="Disordered" evidence="5">
    <location>
        <begin position="544"/>
        <end position="587"/>
    </location>
</feature>
<protein>
    <recommendedName>
        <fullName evidence="10">Sugar phosphate transporter domain-containing protein</fullName>
    </recommendedName>
</protein>
<feature type="signal peptide" evidence="7">
    <location>
        <begin position="1"/>
        <end position="23"/>
    </location>
</feature>
<feature type="chain" id="PRO_5046255404" description="Sugar phosphate transporter domain-containing protein" evidence="7">
    <location>
        <begin position="24"/>
        <end position="824"/>
    </location>
</feature>
<feature type="transmembrane region" description="Helical" evidence="6">
    <location>
        <begin position="140"/>
        <end position="158"/>
    </location>
</feature>
<feature type="transmembrane region" description="Helical" evidence="6">
    <location>
        <begin position="438"/>
        <end position="462"/>
    </location>
</feature>
<feature type="transmembrane region" description="Helical" evidence="6">
    <location>
        <begin position="217"/>
        <end position="235"/>
    </location>
</feature>
<evidence type="ECO:0000256" key="5">
    <source>
        <dbReference type="SAM" id="MobiDB-lite"/>
    </source>
</evidence>
<feature type="transmembrane region" description="Helical" evidence="6">
    <location>
        <begin position="317"/>
        <end position="339"/>
    </location>
</feature>
<keyword evidence="2 6" id="KW-0812">Transmembrane</keyword>
<gene>
    <name evidence="8" type="ORF">PCOR1329_LOCUS14536</name>
</gene>
<evidence type="ECO:0000313" key="8">
    <source>
        <dbReference type="EMBL" id="CAK0809226.1"/>
    </source>
</evidence>
<comment type="caution">
    <text evidence="8">The sequence shown here is derived from an EMBL/GenBank/DDBJ whole genome shotgun (WGS) entry which is preliminary data.</text>
</comment>
<keyword evidence="3 6" id="KW-1133">Transmembrane helix</keyword>
<organism evidence="8 9">
    <name type="scientific">Prorocentrum cordatum</name>
    <dbReference type="NCBI Taxonomy" id="2364126"/>
    <lineage>
        <taxon>Eukaryota</taxon>
        <taxon>Sar</taxon>
        <taxon>Alveolata</taxon>
        <taxon>Dinophyceae</taxon>
        <taxon>Prorocentrales</taxon>
        <taxon>Prorocentraceae</taxon>
        <taxon>Prorocentrum</taxon>
    </lineage>
</organism>
<sequence>MVSWHSVVAKALLLSAWAAQVSALVLEPQPGASGWAFLRTASVDGAEAREHVAPSTVERTEPMKADVVALNGADKADAQRQQLLKAEVQQLEAQEGMTAFYAEIDAYFKNAAPLWKQLVVPFAAVLMGLPLMWSEGAVNTIGKVCIFFGAQTFMNLYMKVVLSGSIVSRELHLKGYPAAFAVTGIQQATSFAIIMLGIAILWFSPWRYKPVIVDTKFGWLTVLAFSVTFTLNIALNNFSLSLLPLSVNLIMRSCSPLSTFFCEMAMDKATGKIVKNINLIEVSMMVLGIVCAGLAVVSKAQLSKASADPEAGSNVVLGVIICLASLASASLNMALAGLMGTSLKMNPIDTALYMAPLSALMLLLPVFFMPHPTEWPGAMMTDWQITKTVAQHAPEVLGLALLSGAFAVCYNVLTYFFVQSLSATHAAFASNFNKTLPFSGWGLVMAGGIGGNIAAFTAYSLVKRAGLRAPVLSAADAEIEAVREELRRERESSAQAQEGAKKLILELRQEYERGSGEAEREARLRLDAERAELAAAQEELAQARAQAAEASRQQREEAASWRQNLAKVSQASEAGRRDDPRPEEKVDDIGKTVEGHSQQIAAVQSQIGQSGCGAGGDTGSGSGSGSGGTFVPAYFTIDGFSTWDDRRATGISRMDAEPFMARLKDHLPESLRSKVQEFELFVSRSKSIRVHVTSHAVEIALIYKEFLENEANYWNNRKLWTYAQRSHPDQIHYEKIGKARAFLDYNAKASQHNATAKCSYNPHWVFTRNFDGEDVEMGYAGAKGDTWWNEANTQRAFNMDSAAMDKEMWTFKRAAAGNICKYLR</sequence>
<dbReference type="Proteomes" id="UP001189429">
    <property type="component" value="Unassembled WGS sequence"/>
</dbReference>
<evidence type="ECO:0000256" key="7">
    <source>
        <dbReference type="SAM" id="SignalP"/>
    </source>
</evidence>
<dbReference type="EMBL" id="CAUYUJ010004347">
    <property type="protein sequence ID" value="CAK0809226.1"/>
    <property type="molecule type" value="Genomic_DNA"/>
</dbReference>